<reference evidence="1 2" key="1">
    <citation type="submission" date="2020-02" db="EMBL/GenBank/DDBJ databases">
        <title>Comparative genomics of sulfur disproportionating microorganisms.</title>
        <authorList>
            <person name="Ward L.M."/>
            <person name="Bertran E."/>
            <person name="Johnston D.T."/>
        </authorList>
    </citation>
    <scope>NUCLEOTIDE SEQUENCE [LARGE SCALE GENOMIC DNA]</scope>
    <source>
        <strain evidence="1 2">DSM 3696</strain>
    </source>
</reference>
<protein>
    <submittedName>
        <fullName evidence="1">Uncharacterized protein</fullName>
    </submittedName>
</protein>
<comment type="caution">
    <text evidence="1">The sequence shown here is derived from an EMBL/GenBank/DDBJ whole genome shotgun (WGS) entry which is preliminary data.</text>
</comment>
<evidence type="ECO:0000313" key="2">
    <source>
        <dbReference type="Proteomes" id="UP000469724"/>
    </source>
</evidence>
<keyword evidence="2" id="KW-1185">Reference proteome</keyword>
<accession>A0A7K3NNQ7</accession>
<organism evidence="1 2">
    <name type="scientific">Desulfolutivibrio sulfodismutans</name>
    <dbReference type="NCBI Taxonomy" id="63561"/>
    <lineage>
        <taxon>Bacteria</taxon>
        <taxon>Pseudomonadati</taxon>
        <taxon>Thermodesulfobacteriota</taxon>
        <taxon>Desulfovibrionia</taxon>
        <taxon>Desulfovibrionales</taxon>
        <taxon>Desulfovibrionaceae</taxon>
        <taxon>Desulfolutivibrio</taxon>
    </lineage>
</organism>
<dbReference type="EMBL" id="JAAGRQ010000029">
    <property type="protein sequence ID" value="NDY56829.1"/>
    <property type="molecule type" value="Genomic_DNA"/>
</dbReference>
<dbReference type="Proteomes" id="UP000469724">
    <property type="component" value="Unassembled WGS sequence"/>
</dbReference>
<gene>
    <name evidence="1" type="ORF">G3N56_08755</name>
</gene>
<name>A0A7K3NNQ7_9BACT</name>
<evidence type="ECO:0000313" key="1">
    <source>
        <dbReference type="EMBL" id="NDY56829.1"/>
    </source>
</evidence>
<sequence>MHDTGCILVGEFQFGPEISFARLGELEDILKNAIMELLGGLGATHLELGSSGDFLRFQSQAPPLAPEELAKACRFFIPLLDAGVKGRVVCVPDEMGDVTTAFFSCCSVELVTTKAP</sequence>
<dbReference type="AlphaFoldDB" id="A0A7K3NNQ7"/>
<dbReference type="RefSeq" id="WP_163301877.1">
    <property type="nucleotide sequence ID" value="NZ_JAAGRQ010000029.1"/>
</dbReference>
<proteinExistence type="predicted"/>